<feature type="compositionally biased region" description="Basic and acidic residues" evidence="1">
    <location>
        <begin position="49"/>
        <end position="61"/>
    </location>
</feature>
<organism evidence="2 3">
    <name type="scientific">Halorubrum trapanicum</name>
    <dbReference type="NCBI Taxonomy" id="29284"/>
    <lineage>
        <taxon>Archaea</taxon>
        <taxon>Methanobacteriati</taxon>
        <taxon>Methanobacteriota</taxon>
        <taxon>Stenosarchaea group</taxon>
        <taxon>Halobacteria</taxon>
        <taxon>Halobacteriales</taxon>
        <taxon>Haloferacaceae</taxon>
        <taxon>Halorubrum</taxon>
    </lineage>
</organism>
<protein>
    <submittedName>
        <fullName evidence="2">Uncharacterized protein</fullName>
    </submittedName>
</protein>
<name>A0A8J7RS34_9EURY</name>
<reference evidence="2 3" key="1">
    <citation type="submission" date="2021-03" db="EMBL/GenBank/DDBJ databases">
        <title>Genomic Encyclopedia of Type Strains, Phase IV (KMG-IV): sequencing the most valuable type-strain genomes for metagenomic binning, comparative biology and taxonomic classification.</title>
        <authorList>
            <person name="Goeker M."/>
        </authorList>
    </citation>
    <scope>NUCLEOTIDE SEQUENCE [LARGE SCALE GENOMIC DNA]</scope>
    <source>
        <strain evidence="2 3">DSM 12287</strain>
    </source>
</reference>
<dbReference type="OrthoDB" id="327956at2157"/>
<dbReference type="EMBL" id="JAGGKE010000009">
    <property type="protein sequence ID" value="MBP1902457.1"/>
    <property type="molecule type" value="Genomic_DNA"/>
</dbReference>
<accession>A0A8J7RS34</accession>
<evidence type="ECO:0000313" key="3">
    <source>
        <dbReference type="Proteomes" id="UP000770586"/>
    </source>
</evidence>
<evidence type="ECO:0000313" key="2">
    <source>
        <dbReference type="EMBL" id="MBP1902457.1"/>
    </source>
</evidence>
<keyword evidence="3" id="KW-1185">Reference proteome</keyword>
<sequence>MPSKRAFAKRVAALAATGLGVAGPIGALTSEPPPDATLAVESAATGADSNRDETASDRADAESGGPRSAVAAGTYDPAATASGSVDTVVTGRIDPAVLTATGLPSGIGTRVRRLLDRYESVSIAAVRQATGGAALTADGPEGCAVAVGDVDAAALAAELDADPEVTRESDDGSGFARFRAPRLGSAVAVAPGELVAAYGPTPAVAATHRDAGIDGEKRRRAGATASYGPLPSLLGGDATVCVDLGSDARDHLRDLLADAPDELRTALDASGAVGASLRVTDGGSGSGDTVPDGDANTDAGAPSVALRYGAVADPRRLDRETAEAIARAAREGETSLSDATVARHGRTVIVDAAAESDLFASHASLFGAAVGDPIEVADA</sequence>
<gene>
    <name evidence="2" type="ORF">J2744_002149</name>
</gene>
<evidence type="ECO:0000256" key="1">
    <source>
        <dbReference type="SAM" id="MobiDB-lite"/>
    </source>
</evidence>
<feature type="region of interest" description="Disordered" evidence="1">
    <location>
        <begin position="23"/>
        <end position="74"/>
    </location>
</feature>
<comment type="caution">
    <text evidence="2">The sequence shown here is derived from an EMBL/GenBank/DDBJ whole genome shotgun (WGS) entry which is preliminary data.</text>
</comment>
<dbReference type="RefSeq" id="WP_210113328.1">
    <property type="nucleotide sequence ID" value="NZ_BAAADX010000001.1"/>
</dbReference>
<dbReference type="AlphaFoldDB" id="A0A8J7RS34"/>
<proteinExistence type="predicted"/>
<dbReference type="Proteomes" id="UP000770586">
    <property type="component" value="Unassembled WGS sequence"/>
</dbReference>
<feature type="region of interest" description="Disordered" evidence="1">
    <location>
        <begin position="277"/>
        <end position="301"/>
    </location>
</feature>